<evidence type="ECO:0000313" key="3">
    <source>
        <dbReference type="Proteomes" id="UP000822688"/>
    </source>
</evidence>
<sequence length="111" mass="12741">MLVVRRQGVGHLFQPHWHLPHGCKTNPPPTQSTHRPPKLQTLKSESSRNLQKRHRATWTSYITPKTATPLPSISTQYSDLKPCKKKKESNIHSRNPHIPNSSELNRKLVTI</sequence>
<feature type="region of interest" description="Disordered" evidence="1">
    <location>
        <begin position="15"/>
        <end position="53"/>
    </location>
</feature>
<protein>
    <submittedName>
        <fullName evidence="2">Uncharacterized protein</fullName>
    </submittedName>
</protein>
<gene>
    <name evidence="2" type="ORF">KC19_10G101000</name>
</gene>
<dbReference type="EMBL" id="CM026431">
    <property type="protein sequence ID" value="KAG0559394.1"/>
    <property type="molecule type" value="Genomic_DNA"/>
</dbReference>
<keyword evidence="3" id="KW-1185">Reference proteome</keyword>
<name>A0A8T0GME6_CERPU</name>
<evidence type="ECO:0000313" key="2">
    <source>
        <dbReference type="EMBL" id="KAG0559394.1"/>
    </source>
</evidence>
<reference evidence="2" key="1">
    <citation type="submission" date="2020-06" db="EMBL/GenBank/DDBJ databases">
        <title>WGS assembly of Ceratodon purpureus strain R40.</title>
        <authorList>
            <person name="Carey S.B."/>
            <person name="Jenkins J."/>
            <person name="Shu S."/>
            <person name="Lovell J.T."/>
            <person name="Sreedasyam A."/>
            <person name="Maumus F."/>
            <person name="Tiley G.P."/>
            <person name="Fernandez-Pozo N."/>
            <person name="Barry K."/>
            <person name="Chen C."/>
            <person name="Wang M."/>
            <person name="Lipzen A."/>
            <person name="Daum C."/>
            <person name="Saski C.A."/>
            <person name="Payton A.C."/>
            <person name="Mcbreen J.C."/>
            <person name="Conrad R.E."/>
            <person name="Kollar L.M."/>
            <person name="Olsson S."/>
            <person name="Huttunen S."/>
            <person name="Landis J.B."/>
            <person name="Wickett N.J."/>
            <person name="Johnson M.G."/>
            <person name="Rensing S.A."/>
            <person name="Grimwood J."/>
            <person name="Schmutz J."/>
            <person name="Mcdaniel S.F."/>
        </authorList>
    </citation>
    <scope>NUCLEOTIDE SEQUENCE</scope>
    <source>
        <strain evidence="2">R40</strain>
    </source>
</reference>
<dbReference type="AlphaFoldDB" id="A0A8T0GME6"/>
<organism evidence="2 3">
    <name type="scientific">Ceratodon purpureus</name>
    <name type="common">Fire moss</name>
    <name type="synonym">Dicranum purpureum</name>
    <dbReference type="NCBI Taxonomy" id="3225"/>
    <lineage>
        <taxon>Eukaryota</taxon>
        <taxon>Viridiplantae</taxon>
        <taxon>Streptophyta</taxon>
        <taxon>Embryophyta</taxon>
        <taxon>Bryophyta</taxon>
        <taxon>Bryophytina</taxon>
        <taxon>Bryopsida</taxon>
        <taxon>Dicranidae</taxon>
        <taxon>Pseudoditrichales</taxon>
        <taxon>Ditrichaceae</taxon>
        <taxon>Ceratodon</taxon>
    </lineage>
</organism>
<accession>A0A8T0GME6</accession>
<comment type="caution">
    <text evidence="2">The sequence shown here is derived from an EMBL/GenBank/DDBJ whole genome shotgun (WGS) entry which is preliminary data.</text>
</comment>
<evidence type="ECO:0000256" key="1">
    <source>
        <dbReference type="SAM" id="MobiDB-lite"/>
    </source>
</evidence>
<proteinExistence type="predicted"/>
<dbReference type="Proteomes" id="UP000822688">
    <property type="component" value="Chromosome 10"/>
</dbReference>
<feature type="region of interest" description="Disordered" evidence="1">
    <location>
        <begin position="85"/>
        <end position="111"/>
    </location>
</feature>